<dbReference type="GO" id="GO:0000124">
    <property type="term" value="C:SAGA complex"/>
    <property type="evidence" value="ECO:0000318"/>
    <property type="project" value="GO_Central"/>
</dbReference>
<evidence type="ECO:0000256" key="2">
    <source>
        <dbReference type="ARBA" id="ARBA00005330"/>
    </source>
</evidence>
<keyword evidence="9" id="KW-1185">Reference proteome</keyword>
<comment type="subcellular location">
    <subcellularLocation>
        <location evidence="1">Nucleus</location>
    </subcellularLocation>
</comment>
<feature type="coiled-coil region" evidence="6">
    <location>
        <begin position="352"/>
        <end position="388"/>
    </location>
</feature>
<dbReference type="GeneTree" id="ENSGT00390000008947"/>
<dbReference type="InParanoid" id="F6WCC6"/>
<protein>
    <recommendedName>
        <fullName evidence="10">Transcriptional adapter 3</fullName>
    </recommendedName>
</protein>
<dbReference type="Proteomes" id="UP000008144">
    <property type="component" value="Unassembled WGS sequence"/>
</dbReference>
<feature type="compositionally biased region" description="Basic and acidic residues" evidence="7">
    <location>
        <begin position="87"/>
        <end position="104"/>
    </location>
</feature>
<dbReference type="STRING" id="7719.ENSCINP00000017772"/>
<dbReference type="PANTHER" id="PTHR13556:SF2">
    <property type="entry name" value="TRANSCRIPTIONAL ADAPTER 3"/>
    <property type="match status" value="1"/>
</dbReference>
<evidence type="ECO:0000313" key="9">
    <source>
        <dbReference type="Proteomes" id="UP000008144"/>
    </source>
</evidence>
<dbReference type="OMA" id="TPNKFWA"/>
<sequence length="423" mass="48920">MSDQKDGLKFPDIAPIDHPRHCQQYTNVLTRDEDDPIQVEEIDGLQIDLETLLAAATRRMRLLQAEILVLSDMNDNKKDKKIHKLLGKKDTDLKRSRHSEDKPAKKLKSSDSPSQSSMCSINTSIYQLQPKVSEYEYEYEEQQMVQPPRVPINDTPSRFWKSIEPYCSPINHESVRLLEEMIKQDDDNDYYNVPALGTHFSQRWAIEDMKEEQSEGNRANVKTHEKPESNVEAVLKKANQFMEQSHSEPFGSLTKRLISAFVDENIMAPPDHESMLDSVRSLDATEGGNYSKPMKSLPPIPHAHKLESRIRMELIEQGILEADAADSKKEDEILTELMRCQHELKVVSNRNKDVLNQLLLAAKEELKKQEIQKKIESANTEVMEHYRRVMAARQKKRSLLKKEKDLAWKALRDRDVLIKQLNE</sequence>
<evidence type="ECO:0000256" key="4">
    <source>
        <dbReference type="ARBA" id="ARBA00023163"/>
    </source>
</evidence>
<keyword evidence="5" id="KW-0539">Nucleus</keyword>
<comment type="similarity">
    <text evidence="2">Belongs to the NGG1 family.</text>
</comment>
<dbReference type="HOGENOM" id="CLU_038515_0_0_1"/>
<dbReference type="InterPro" id="IPR019340">
    <property type="entry name" value="Histone_AcTrfase_su3"/>
</dbReference>
<organism evidence="8 9">
    <name type="scientific">Ciona intestinalis</name>
    <name type="common">Transparent sea squirt</name>
    <name type="synonym">Ascidia intestinalis</name>
    <dbReference type="NCBI Taxonomy" id="7719"/>
    <lineage>
        <taxon>Eukaryota</taxon>
        <taxon>Metazoa</taxon>
        <taxon>Chordata</taxon>
        <taxon>Tunicata</taxon>
        <taxon>Ascidiacea</taxon>
        <taxon>Phlebobranchia</taxon>
        <taxon>Cionidae</taxon>
        <taxon>Ciona</taxon>
    </lineage>
</organism>
<dbReference type="Ensembl" id="ENSCINT00000017772.3">
    <property type="protein sequence ID" value="ENSCINP00000017772.3"/>
    <property type="gene ID" value="ENSCING00000008712.3"/>
</dbReference>
<evidence type="ECO:0000256" key="6">
    <source>
        <dbReference type="SAM" id="Coils"/>
    </source>
</evidence>
<evidence type="ECO:0008006" key="10">
    <source>
        <dbReference type="Google" id="ProtNLM"/>
    </source>
</evidence>
<accession>F6WCC6</accession>
<dbReference type="PANTHER" id="PTHR13556">
    <property type="entry name" value="TRANSCRIPTIONAL ADAPTER 3-RELATED"/>
    <property type="match status" value="1"/>
</dbReference>
<dbReference type="GO" id="GO:0006357">
    <property type="term" value="P:regulation of transcription by RNA polymerase II"/>
    <property type="evidence" value="ECO:0000318"/>
    <property type="project" value="GO_Central"/>
</dbReference>
<feature type="compositionally biased region" description="Low complexity" evidence="7">
    <location>
        <begin position="110"/>
        <end position="120"/>
    </location>
</feature>
<evidence type="ECO:0000256" key="3">
    <source>
        <dbReference type="ARBA" id="ARBA00023015"/>
    </source>
</evidence>
<name>F6WCC6_CIOIN</name>
<evidence type="ECO:0000256" key="5">
    <source>
        <dbReference type="ARBA" id="ARBA00023242"/>
    </source>
</evidence>
<dbReference type="AlphaFoldDB" id="F6WCC6"/>
<proteinExistence type="inferred from homology"/>
<keyword evidence="6" id="KW-0175">Coiled coil</keyword>
<dbReference type="FunCoup" id="F6WCC6">
    <property type="interactions" value="417"/>
</dbReference>
<feature type="region of interest" description="Disordered" evidence="7">
    <location>
        <begin position="81"/>
        <end position="120"/>
    </location>
</feature>
<dbReference type="GO" id="GO:0005634">
    <property type="term" value="C:nucleus"/>
    <property type="evidence" value="ECO:0007669"/>
    <property type="project" value="UniProtKB-SubCell"/>
</dbReference>
<evidence type="ECO:0000256" key="1">
    <source>
        <dbReference type="ARBA" id="ARBA00004123"/>
    </source>
</evidence>
<dbReference type="Pfam" id="PF10198">
    <property type="entry name" value="Ada3"/>
    <property type="match status" value="1"/>
</dbReference>
<reference evidence="9" key="1">
    <citation type="journal article" date="2002" name="Science">
        <title>The draft genome of Ciona intestinalis: insights into chordate and vertebrate origins.</title>
        <authorList>
            <person name="Dehal P."/>
            <person name="Satou Y."/>
            <person name="Campbell R.K."/>
            <person name="Chapman J."/>
            <person name="Degnan B."/>
            <person name="De Tomaso A."/>
            <person name="Davidson B."/>
            <person name="Di Gregorio A."/>
            <person name="Gelpke M."/>
            <person name="Goodstein D.M."/>
            <person name="Harafuji N."/>
            <person name="Hastings K.E."/>
            <person name="Ho I."/>
            <person name="Hotta K."/>
            <person name="Huang W."/>
            <person name="Kawashima T."/>
            <person name="Lemaire P."/>
            <person name="Martinez D."/>
            <person name="Meinertzhagen I.A."/>
            <person name="Necula S."/>
            <person name="Nonaka M."/>
            <person name="Putnam N."/>
            <person name="Rash S."/>
            <person name="Saiga H."/>
            <person name="Satake M."/>
            <person name="Terry A."/>
            <person name="Yamada L."/>
            <person name="Wang H.G."/>
            <person name="Awazu S."/>
            <person name="Azumi K."/>
            <person name="Boore J."/>
            <person name="Branno M."/>
            <person name="Chin-Bow S."/>
            <person name="DeSantis R."/>
            <person name="Doyle S."/>
            <person name="Francino P."/>
            <person name="Keys D.N."/>
            <person name="Haga S."/>
            <person name="Hayashi H."/>
            <person name="Hino K."/>
            <person name="Imai K.S."/>
            <person name="Inaba K."/>
            <person name="Kano S."/>
            <person name="Kobayashi K."/>
            <person name="Kobayashi M."/>
            <person name="Lee B.I."/>
            <person name="Makabe K.W."/>
            <person name="Manohar C."/>
            <person name="Matassi G."/>
            <person name="Medina M."/>
            <person name="Mochizuki Y."/>
            <person name="Mount S."/>
            <person name="Morishita T."/>
            <person name="Miura S."/>
            <person name="Nakayama A."/>
            <person name="Nishizaka S."/>
            <person name="Nomoto H."/>
            <person name="Ohta F."/>
            <person name="Oishi K."/>
            <person name="Rigoutsos I."/>
            <person name="Sano M."/>
            <person name="Sasaki A."/>
            <person name="Sasakura Y."/>
            <person name="Shoguchi E."/>
            <person name="Shin-i T."/>
            <person name="Spagnuolo A."/>
            <person name="Stainier D."/>
            <person name="Suzuki M.M."/>
            <person name="Tassy O."/>
            <person name="Takatori N."/>
            <person name="Tokuoka M."/>
            <person name="Yagi K."/>
            <person name="Yoshizaki F."/>
            <person name="Wada S."/>
            <person name="Zhang C."/>
            <person name="Hyatt P.D."/>
            <person name="Larimer F."/>
            <person name="Detter C."/>
            <person name="Doggett N."/>
            <person name="Glavina T."/>
            <person name="Hawkins T."/>
            <person name="Richardson P."/>
            <person name="Lucas S."/>
            <person name="Kohara Y."/>
            <person name="Levine M."/>
            <person name="Satoh N."/>
            <person name="Rokhsar D.S."/>
        </authorList>
    </citation>
    <scope>NUCLEOTIDE SEQUENCE [LARGE SCALE GENOMIC DNA]</scope>
</reference>
<evidence type="ECO:0000313" key="8">
    <source>
        <dbReference type="Ensembl" id="ENSCINP00000017772.3"/>
    </source>
</evidence>
<keyword evidence="4" id="KW-0804">Transcription</keyword>
<keyword evidence="3" id="KW-0805">Transcription regulation</keyword>
<dbReference type="GO" id="GO:0003713">
    <property type="term" value="F:transcription coactivator activity"/>
    <property type="evidence" value="ECO:0000318"/>
    <property type="project" value="GO_Central"/>
</dbReference>
<evidence type="ECO:0000256" key="7">
    <source>
        <dbReference type="SAM" id="MobiDB-lite"/>
    </source>
</evidence>
<reference evidence="8" key="2">
    <citation type="submission" date="2025-08" db="UniProtKB">
        <authorList>
            <consortium name="Ensembl"/>
        </authorList>
    </citation>
    <scope>IDENTIFICATION</scope>
</reference>
<reference evidence="8" key="3">
    <citation type="submission" date="2025-09" db="UniProtKB">
        <authorList>
            <consortium name="Ensembl"/>
        </authorList>
    </citation>
    <scope>IDENTIFICATION</scope>
</reference>